<organism evidence="3 4">
    <name type="scientific">Chlamydomonas eustigma</name>
    <dbReference type="NCBI Taxonomy" id="1157962"/>
    <lineage>
        <taxon>Eukaryota</taxon>
        <taxon>Viridiplantae</taxon>
        <taxon>Chlorophyta</taxon>
        <taxon>core chlorophytes</taxon>
        <taxon>Chlorophyceae</taxon>
        <taxon>CS clade</taxon>
        <taxon>Chlamydomonadales</taxon>
        <taxon>Chlamydomonadaceae</taxon>
        <taxon>Chlamydomonas</taxon>
    </lineage>
</organism>
<keyword evidence="4" id="KW-1185">Reference proteome</keyword>
<keyword evidence="1" id="KW-0175">Coiled coil</keyword>
<dbReference type="AlphaFoldDB" id="A0A250WWH6"/>
<accession>A0A250WWH6</accession>
<dbReference type="Proteomes" id="UP000232323">
    <property type="component" value="Unassembled WGS sequence"/>
</dbReference>
<proteinExistence type="predicted"/>
<feature type="coiled-coil region" evidence="1">
    <location>
        <begin position="97"/>
        <end position="146"/>
    </location>
</feature>
<comment type="caution">
    <text evidence="3">The sequence shown here is derived from an EMBL/GenBank/DDBJ whole genome shotgun (WGS) entry which is preliminary data.</text>
</comment>
<evidence type="ECO:0000313" key="4">
    <source>
        <dbReference type="Proteomes" id="UP000232323"/>
    </source>
</evidence>
<name>A0A250WWH6_9CHLO</name>
<reference evidence="3 4" key="1">
    <citation type="submission" date="2017-08" db="EMBL/GenBank/DDBJ databases">
        <title>Acidophilic green algal genome provides insights into adaptation to an acidic environment.</title>
        <authorList>
            <person name="Hirooka S."/>
            <person name="Hirose Y."/>
            <person name="Kanesaki Y."/>
            <person name="Higuchi S."/>
            <person name="Fujiwara T."/>
            <person name="Onuma R."/>
            <person name="Era A."/>
            <person name="Ohbayashi R."/>
            <person name="Uzuka A."/>
            <person name="Nozaki H."/>
            <person name="Yoshikawa H."/>
            <person name="Miyagishima S.Y."/>
        </authorList>
    </citation>
    <scope>NUCLEOTIDE SEQUENCE [LARGE SCALE GENOMIC DNA]</scope>
    <source>
        <strain evidence="3 4">NIES-2499</strain>
    </source>
</reference>
<evidence type="ECO:0000256" key="1">
    <source>
        <dbReference type="SAM" id="Coils"/>
    </source>
</evidence>
<feature type="region of interest" description="Disordered" evidence="2">
    <location>
        <begin position="1"/>
        <end position="56"/>
    </location>
</feature>
<sequence>MLSQFNYRNLQPPRKTFTGLSTGNNGHGRPPPRRKAHALSGGEEKPKGPSLPTSPVDTTFGAKLMNLWQSALTEIKDAPVVVVSGLIYAAVQTKGAIDDVEKKQEILRKDQEILRKDQEQKVEILIKDQEILRKDQEQKMEILKKDQELKVELLIKDQEILKKDQELAALRNQQSLKDTLFDLSYQSEYAEWRDKRREAQLLVEKEKLGCLK</sequence>
<evidence type="ECO:0000313" key="3">
    <source>
        <dbReference type="EMBL" id="GAX75203.1"/>
    </source>
</evidence>
<evidence type="ECO:0000256" key="2">
    <source>
        <dbReference type="SAM" id="MobiDB-lite"/>
    </source>
</evidence>
<dbReference type="EMBL" id="BEGY01000011">
    <property type="protein sequence ID" value="GAX75203.1"/>
    <property type="molecule type" value="Genomic_DNA"/>
</dbReference>
<protein>
    <submittedName>
        <fullName evidence="3">Uncharacterized protein</fullName>
    </submittedName>
</protein>
<gene>
    <name evidence="3" type="ORF">CEUSTIGMA_g2647.t1</name>
</gene>